<evidence type="ECO:0008006" key="3">
    <source>
        <dbReference type="Google" id="ProtNLM"/>
    </source>
</evidence>
<dbReference type="PANTHER" id="PTHR46060">
    <property type="entry name" value="MARINER MOS1 TRANSPOSASE-LIKE PROTEIN"/>
    <property type="match status" value="1"/>
</dbReference>
<dbReference type="PANTHER" id="PTHR46060:SF1">
    <property type="entry name" value="MARINER MOS1 TRANSPOSASE-LIKE PROTEIN"/>
    <property type="match status" value="1"/>
</dbReference>
<evidence type="ECO:0000313" key="1">
    <source>
        <dbReference type="EMBL" id="GBN42157.1"/>
    </source>
</evidence>
<dbReference type="OrthoDB" id="8189655at2759"/>
<proteinExistence type="predicted"/>
<keyword evidence="2" id="KW-1185">Reference proteome</keyword>
<gene>
    <name evidence="1" type="ORF">AVEN_144415_1</name>
</gene>
<protein>
    <recommendedName>
        <fullName evidence="3">Mos1 transposase HTH domain-containing protein</fullName>
    </recommendedName>
</protein>
<dbReference type="EMBL" id="BGPR01009769">
    <property type="protein sequence ID" value="GBN42157.1"/>
    <property type="molecule type" value="Genomic_DNA"/>
</dbReference>
<sequence length="168" mass="18956">MASNSSNFIQIVAIIAVQYEKKKMALQLETYSNVEVHGTVRFLWAKLFMSMEIHYQISAAYGSHAMSCPANAKWCQQFEDGRTDLTYAERQERPTTVSTSDAVGKDIILSDRRVSVSHIAQELGISIGSAHSIIRHQLDYSLFFHFRTQRSKVCGFPGILSTLFCGRQ</sequence>
<organism evidence="1 2">
    <name type="scientific">Araneus ventricosus</name>
    <name type="common">Orbweaver spider</name>
    <name type="synonym">Epeira ventricosa</name>
    <dbReference type="NCBI Taxonomy" id="182803"/>
    <lineage>
        <taxon>Eukaryota</taxon>
        <taxon>Metazoa</taxon>
        <taxon>Ecdysozoa</taxon>
        <taxon>Arthropoda</taxon>
        <taxon>Chelicerata</taxon>
        <taxon>Arachnida</taxon>
        <taxon>Araneae</taxon>
        <taxon>Araneomorphae</taxon>
        <taxon>Entelegynae</taxon>
        <taxon>Araneoidea</taxon>
        <taxon>Araneidae</taxon>
        <taxon>Araneus</taxon>
    </lineage>
</organism>
<dbReference type="AlphaFoldDB" id="A0A4Y2NW33"/>
<name>A0A4Y2NW33_ARAVE</name>
<comment type="caution">
    <text evidence="1">The sequence shown here is derived from an EMBL/GenBank/DDBJ whole genome shotgun (WGS) entry which is preliminary data.</text>
</comment>
<evidence type="ECO:0000313" key="2">
    <source>
        <dbReference type="Proteomes" id="UP000499080"/>
    </source>
</evidence>
<dbReference type="InterPro" id="IPR052709">
    <property type="entry name" value="Transposase-MT_Hybrid"/>
</dbReference>
<dbReference type="Proteomes" id="UP000499080">
    <property type="component" value="Unassembled WGS sequence"/>
</dbReference>
<accession>A0A4Y2NW33</accession>
<reference evidence="1 2" key="1">
    <citation type="journal article" date="2019" name="Sci. Rep.">
        <title>Orb-weaving spider Araneus ventricosus genome elucidates the spidroin gene catalogue.</title>
        <authorList>
            <person name="Kono N."/>
            <person name="Nakamura H."/>
            <person name="Ohtoshi R."/>
            <person name="Moran D.A.P."/>
            <person name="Shinohara A."/>
            <person name="Yoshida Y."/>
            <person name="Fujiwara M."/>
            <person name="Mori M."/>
            <person name="Tomita M."/>
            <person name="Arakawa K."/>
        </authorList>
    </citation>
    <scope>NUCLEOTIDE SEQUENCE [LARGE SCALE GENOMIC DNA]</scope>
</reference>